<feature type="compositionally biased region" description="Basic residues" evidence="1">
    <location>
        <begin position="38"/>
        <end position="56"/>
    </location>
</feature>
<feature type="compositionally biased region" description="Basic and acidic residues" evidence="1">
    <location>
        <begin position="58"/>
        <end position="67"/>
    </location>
</feature>
<protein>
    <submittedName>
        <fullName evidence="2">Uncharacterized protein</fullName>
    </submittedName>
</protein>
<dbReference type="Proteomes" id="UP000249218">
    <property type="component" value="Unassembled WGS sequence"/>
</dbReference>
<sequence length="67" mass="7817">MWCWSFESSKMPLDLQPHILYSIMLAFSPLERAATGRKWRHQHLKRQSQPHLHAARPAHTDEALATV</sequence>
<reference evidence="2 3" key="1">
    <citation type="journal article" date="2017" name="BMC Biol.">
        <title>Genomic innovations, transcriptional plasticity and gene loss underlying the evolution and divergence of two highly polyphagous and invasive Helicoverpa pest species.</title>
        <authorList>
            <person name="Pearce S.L."/>
            <person name="Clarke D.F."/>
            <person name="East P.D."/>
            <person name="Elfekih S."/>
            <person name="Gordon K.H."/>
            <person name="Jermiin L.S."/>
            <person name="McGaughran A."/>
            <person name="Oakeshott J.G."/>
            <person name="Papanikolaou A."/>
            <person name="Perera O.P."/>
            <person name="Rane R.V."/>
            <person name="Richards S."/>
            <person name="Tay W.T."/>
            <person name="Walsh T.K."/>
            <person name="Anderson A."/>
            <person name="Anderson C.J."/>
            <person name="Asgari S."/>
            <person name="Board P.G."/>
            <person name="Bretschneider A."/>
            <person name="Campbell P.M."/>
            <person name="Chertemps T."/>
            <person name="Christeller J.T."/>
            <person name="Coppin C.W."/>
            <person name="Downes S.J."/>
            <person name="Duan G."/>
            <person name="Farnsworth C.A."/>
            <person name="Good R.T."/>
            <person name="Han L.B."/>
            <person name="Han Y.C."/>
            <person name="Hatje K."/>
            <person name="Horne I."/>
            <person name="Huang Y.P."/>
            <person name="Hughes D.S."/>
            <person name="Jacquin-Joly E."/>
            <person name="James W."/>
            <person name="Jhangiani S."/>
            <person name="Kollmar M."/>
            <person name="Kuwar S.S."/>
            <person name="Li S."/>
            <person name="Liu N.Y."/>
            <person name="Maibeche M.T."/>
            <person name="Miller J.R."/>
            <person name="Montagne N."/>
            <person name="Perry T."/>
            <person name="Qu J."/>
            <person name="Song S.V."/>
            <person name="Sutton G.G."/>
            <person name="Vogel H."/>
            <person name="Walenz B.P."/>
            <person name="Xu W."/>
            <person name="Zhang H.J."/>
            <person name="Zou Z."/>
            <person name="Batterham P."/>
            <person name="Edwards O.R."/>
            <person name="Feyereisen R."/>
            <person name="Gibbs R.A."/>
            <person name="Heckel D.G."/>
            <person name="McGrath A."/>
            <person name="Robin C."/>
            <person name="Scherer S.E."/>
            <person name="Worley K.C."/>
            <person name="Wu Y.D."/>
        </authorList>
    </citation>
    <scope>NUCLEOTIDE SEQUENCE [LARGE SCALE GENOMIC DNA]</scope>
    <source>
        <strain evidence="2">Harm_GR_Male_#8</strain>
        <tissue evidence="2">Whole organism</tissue>
    </source>
</reference>
<dbReference type="AlphaFoldDB" id="A0A2W1BCE6"/>
<proteinExistence type="predicted"/>
<keyword evidence="3" id="KW-1185">Reference proteome</keyword>
<organism evidence="2 3">
    <name type="scientific">Helicoverpa armigera</name>
    <name type="common">Cotton bollworm</name>
    <name type="synonym">Heliothis armigera</name>
    <dbReference type="NCBI Taxonomy" id="29058"/>
    <lineage>
        <taxon>Eukaryota</taxon>
        <taxon>Metazoa</taxon>
        <taxon>Ecdysozoa</taxon>
        <taxon>Arthropoda</taxon>
        <taxon>Hexapoda</taxon>
        <taxon>Insecta</taxon>
        <taxon>Pterygota</taxon>
        <taxon>Neoptera</taxon>
        <taxon>Endopterygota</taxon>
        <taxon>Lepidoptera</taxon>
        <taxon>Glossata</taxon>
        <taxon>Ditrysia</taxon>
        <taxon>Noctuoidea</taxon>
        <taxon>Noctuidae</taxon>
        <taxon>Heliothinae</taxon>
        <taxon>Helicoverpa</taxon>
    </lineage>
</organism>
<dbReference type="EMBL" id="KZ150408">
    <property type="protein sequence ID" value="PZC70997.1"/>
    <property type="molecule type" value="Genomic_DNA"/>
</dbReference>
<name>A0A2W1BCE6_HELAM</name>
<feature type="region of interest" description="Disordered" evidence="1">
    <location>
        <begin position="38"/>
        <end position="67"/>
    </location>
</feature>
<gene>
    <name evidence="2" type="primary">HaOG214488</name>
    <name evidence="2" type="ORF">B5X24_HaOG214488</name>
</gene>
<accession>A0A2W1BCE6</accession>
<evidence type="ECO:0000313" key="2">
    <source>
        <dbReference type="EMBL" id="PZC70997.1"/>
    </source>
</evidence>
<evidence type="ECO:0000256" key="1">
    <source>
        <dbReference type="SAM" id="MobiDB-lite"/>
    </source>
</evidence>
<evidence type="ECO:0000313" key="3">
    <source>
        <dbReference type="Proteomes" id="UP000249218"/>
    </source>
</evidence>